<evidence type="ECO:0000256" key="1">
    <source>
        <dbReference type="SAM" id="Phobius"/>
    </source>
</evidence>
<gene>
    <name evidence="3" type="ORF">D5R40_25140</name>
</gene>
<protein>
    <submittedName>
        <fullName evidence="3">YdcF family protein</fullName>
    </submittedName>
</protein>
<dbReference type="Proteomes" id="UP000269154">
    <property type="component" value="Unassembled WGS sequence"/>
</dbReference>
<keyword evidence="1" id="KW-1133">Transmembrane helix</keyword>
<dbReference type="RefSeq" id="WP_124155357.1">
    <property type="nucleotide sequence ID" value="NZ_CAWOLW010000114.1"/>
</dbReference>
<dbReference type="Pfam" id="PF02698">
    <property type="entry name" value="DUF218"/>
    <property type="match status" value="1"/>
</dbReference>
<name>A0A3N6QAA2_9CYAN</name>
<dbReference type="PANTHER" id="PTHR30336">
    <property type="entry name" value="INNER MEMBRANE PROTEIN, PROBABLE PERMEASE"/>
    <property type="match status" value="1"/>
</dbReference>
<keyword evidence="1" id="KW-0472">Membrane</keyword>
<organism evidence="3 4">
    <name type="scientific">Okeania hirsuta</name>
    <dbReference type="NCBI Taxonomy" id="1458930"/>
    <lineage>
        <taxon>Bacteria</taxon>
        <taxon>Bacillati</taxon>
        <taxon>Cyanobacteriota</taxon>
        <taxon>Cyanophyceae</taxon>
        <taxon>Oscillatoriophycideae</taxon>
        <taxon>Oscillatoriales</taxon>
        <taxon>Microcoleaceae</taxon>
        <taxon>Okeania</taxon>
    </lineage>
</organism>
<feature type="transmembrane region" description="Helical" evidence="1">
    <location>
        <begin position="34"/>
        <end position="51"/>
    </location>
</feature>
<feature type="domain" description="DUF218" evidence="2">
    <location>
        <begin position="140"/>
        <end position="314"/>
    </location>
</feature>
<sequence>MLIILTRIVFLILLICIIKSLWDSSGGDKKNLISKLLLVFSIILLILAFYAPDSPVGAAVFRFLAFAFKPLGFSIILLIYATTLISNGGIKSPAPTLIITALIVLIISSSPVFAVWAAQQAEEDAIELVSVSACCDEKADAIVLLGQGTTQPVIPDRIQIQLTKTAERIIYASQLYKKGLAPYIIVSAGPRIGDDNSTVEAVDIKKILIELGVPRRAIILEPDGRTVYESAIETREILDGRGLDPTVILVTSAVNIRRASLTFTDIGMRVIPAPTDFNTVNPYEDSSYRFVLADFLPNAQALLLTTEVWEEYLALFYYFLRGWLAPGF</sequence>
<feature type="transmembrane region" description="Helical" evidence="1">
    <location>
        <begin position="97"/>
        <end position="118"/>
    </location>
</feature>
<comment type="caution">
    <text evidence="3">The sequence shown here is derived from an EMBL/GenBank/DDBJ whole genome shotgun (WGS) entry which is preliminary data.</text>
</comment>
<dbReference type="GO" id="GO:0005886">
    <property type="term" value="C:plasma membrane"/>
    <property type="evidence" value="ECO:0007669"/>
    <property type="project" value="TreeGrafter"/>
</dbReference>
<dbReference type="PANTHER" id="PTHR30336:SF4">
    <property type="entry name" value="ENVELOPE BIOGENESIS FACTOR ELYC"/>
    <property type="match status" value="1"/>
</dbReference>
<dbReference type="InterPro" id="IPR051599">
    <property type="entry name" value="Cell_Envelope_Assoc"/>
</dbReference>
<evidence type="ECO:0000313" key="4">
    <source>
        <dbReference type="Proteomes" id="UP000269154"/>
    </source>
</evidence>
<dbReference type="EMBL" id="RCBY01000200">
    <property type="protein sequence ID" value="RQH28893.1"/>
    <property type="molecule type" value="Genomic_DNA"/>
</dbReference>
<evidence type="ECO:0000259" key="2">
    <source>
        <dbReference type="Pfam" id="PF02698"/>
    </source>
</evidence>
<dbReference type="Gene3D" id="3.40.50.620">
    <property type="entry name" value="HUPs"/>
    <property type="match status" value="1"/>
</dbReference>
<feature type="transmembrane region" description="Helical" evidence="1">
    <location>
        <begin position="63"/>
        <end position="85"/>
    </location>
</feature>
<dbReference type="AlphaFoldDB" id="A0A3N6QAA2"/>
<dbReference type="OrthoDB" id="526893at2"/>
<keyword evidence="4" id="KW-1185">Reference proteome</keyword>
<accession>A0A3N6QAA2</accession>
<dbReference type="InterPro" id="IPR003848">
    <property type="entry name" value="DUF218"/>
</dbReference>
<dbReference type="GO" id="GO:0043164">
    <property type="term" value="P:Gram-negative-bacterium-type cell wall biogenesis"/>
    <property type="evidence" value="ECO:0007669"/>
    <property type="project" value="TreeGrafter"/>
</dbReference>
<dbReference type="InterPro" id="IPR014729">
    <property type="entry name" value="Rossmann-like_a/b/a_fold"/>
</dbReference>
<feature type="transmembrane region" description="Helical" evidence="1">
    <location>
        <begin position="6"/>
        <end position="22"/>
    </location>
</feature>
<keyword evidence="1" id="KW-0812">Transmembrane</keyword>
<reference evidence="3 4" key="1">
    <citation type="journal article" date="2018" name="ACS Chem. Biol.">
        <title>Ketoreductase domain dysfunction expands chemodiversity: malyngamide biosynthesis in the cyanobacterium Okeania hirsuta.</title>
        <authorList>
            <person name="Moss N.A."/>
            <person name="Leao T."/>
            <person name="Rankin M."/>
            <person name="McCullough T.M."/>
            <person name="Qu P."/>
            <person name="Korobeynikov A."/>
            <person name="Smith J.L."/>
            <person name="Gerwick L."/>
            <person name="Gerwick W.H."/>
        </authorList>
    </citation>
    <scope>NUCLEOTIDE SEQUENCE [LARGE SCALE GENOMIC DNA]</scope>
    <source>
        <strain evidence="3 4">PAB10Feb10-1</strain>
    </source>
</reference>
<proteinExistence type="predicted"/>
<evidence type="ECO:0000313" key="3">
    <source>
        <dbReference type="EMBL" id="RQH28893.1"/>
    </source>
</evidence>
<dbReference type="GO" id="GO:0000270">
    <property type="term" value="P:peptidoglycan metabolic process"/>
    <property type="evidence" value="ECO:0007669"/>
    <property type="project" value="TreeGrafter"/>
</dbReference>
<dbReference type="CDD" id="cd06259">
    <property type="entry name" value="YdcF-like"/>
    <property type="match status" value="1"/>
</dbReference>